<keyword evidence="1" id="KW-1133">Transmembrane helix</keyword>
<dbReference type="eggNOG" id="COG1463">
    <property type="taxonomic scope" value="Bacteria"/>
</dbReference>
<accession>M7NKI7</accession>
<dbReference type="RefSeq" id="WP_009195969.1">
    <property type="nucleotide sequence ID" value="NZ_AODQ01000065.1"/>
</dbReference>
<feature type="domain" description="Mce/MlaD" evidence="2">
    <location>
        <begin position="36"/>
        <end position="113"/>
    </location>
</feature>
<dbReference type="AlphaFoldDB" id="M7NKI7"/>
<keyword evidence="4" id="KW-1185">Reference proteome</keyword>
<sequence>MKLSKEAKVGILAVVSLGLLFVGFKFLKGIDFFDPSNTYHVVYDHIDGLTVSNPVEINGYRVGRVSKIQLLQNGSQTRMLVSLDINDDLEVFEGTEARLHDSDLLGSKSIVLDLKQRGRVLQDNDTLQGTIDQSLSEMIKQRADPIVAEIDTTLIKVNNILSDLGRSGGKVDGALGDFQETANMIKFMVIENRRDINAITNNLKTLSASLNDPQNGIAPFMTKMNQLADSLNDGDLKATVANANLAIQNLQAVTENLQSGQGSLGKLMYNDSLYTNLNQSTESLNRLLQDIQANPHRYIDLRFSLIGGGRK</sequence>
<organism evidence="3 4">
    <name type="scientific">Cesiribacter andamanensis AMV16</name>
    <dbReference type="NCBI Taxonomy" id="1279009"/>
    <lineage>
        <taxon>Bacteria</taxon>
        <taxon>Pseudomonadati</taxon>
        <taxon>Bacteroidota</taxon>
        <taxon>Cytophagia</taxon>
        <taxon>Cytophagales</taxon>
        <taxon>Cesiribacteraceae</taxon>
        <taxon>Cesiribacter</taxon>
    </lineage>
</organism>
<evidence type="ECO:0000259" key="2">
    <source>
        <dbReference type="Pfam" id="PF02470"/>
    </source>
</evidence>
<evidence type="ECO:0000313" key="4">
    <source>
        <dbReference type="Proteomes" id="UP000011910"/>
    </source>
</evidence>
<dbReference type="InterPro" id="IPR052336">
    <property type="entry name" value="MlaD_Phospholipid_Transporter"/>
</dbReference>
<dbReference type="PANTHER" id="PTHR33371">
    <property type="entry name" value="INTERMEMBRANE PHOSPHOLIPID TRANSPORT SYSTEM BINDING PROTEIN MLAD-RELATED"/>
    <property type="match status" value="1"/>
</dbReference>
<dbReference type="Proteomes" id="UP000011910">
    <property type="component" value="Unassembled WGS sequence"/>
</dbReference>
<evidence type="ECO:0000313" key="3">
    <source>
        <dbReference type="EMBL" id="EMR02270.1"/>
    </source>
</evidence>
<evidence type="ECO:0000256" key="1">
    <source>
        <dbReference type="SAM" id="Phobius"/>
    </source>
</evidence>
<proteinExistence type="predicted"/>
<dbReference type="STRING" id="1279009.ADICEAN_02579"/>
<dbReference type="Pfam" id="PF02470">
    <property type="entry name" value="MlaD"/>
    <property type="match status" value="1"/>
</dbReference>
<dbReference type="EMBL" id="AODQ01000065">
    <property type="protein sequence ID" value="EMR02270.1"/>
    <property type="molecule type" value="Genomic_DNA"/>
</dbReference>
<comment type="caution">
    <text evidence="3">The sequence shown here is derived from an EMBL/GenBank/DDBJ whole genome shotgun (WGS) entry which is preliminary data.</text>
</comment>
<dbReference type="OrthoDB" id="9769132at2"/>
<feature type="transmembrane region" description="Helical" evidence="1">
    <location>
        <begin position="9"/>
        <end position="27"/>
    </location>
</feature>
<keyword evidence="1" id="KW-0812">Transmembrane</keyword>
<reference evidence="3 4" key="1">
    <citation type="journal article" date="2013" name="Genome Announc.">
        <title>Draft Genome Sequence of Cesiribacter andamanensis Strain AMV16T, Isolated from a Soil Sample from a Mud Volcano in the Andaman Islands, India.</title>
        <authorList>
            <person name="Shivaji S."/>
            <person name="Ara S."/>
            <person name="Begum Z."/>
            <person name="Srinivas T.N."/>
            <person name="Singh A."/>
            <person name="Kumar Pinnaka A."/>
        </authorList>
    </citation>
    <scope>NUCLEOTIDE SEQUENCE [LARGE SCALE GENOMIC DNA]</scope>
    <source>
        <strain evidence="3 4">AMV16</strain>
    </source>
</reference>
<protein>
    <submittedName>
        <fullName evidence="3">Virulence factor Mce family protein</fullName>
    </submittedName>
</protein>
<keyword evidence="1" id="KW-0472">Membrane</keyword>
<dbReference type="InterPro" id="IPR003399">
    <property type="entry name" value="Mce/MlaD"/>
</dbReference>
<name>M7NKI7_9BACT</name>
<gene>
    <name evidence="3" type="ORF">ADICEAN_02579</name>
</gene>
<dbReference type="PANTHER" id="PTHR33371:SF4">
    <property type="entry name" value="INTERMEMBRANE PHOSPHOLIPID TRANSPORT SYSTEM BINDING PROTEIN MLAD"/>
    <property type="match status" value="1"/>
</dbReference>